<organism evidence="1 2">
    <name type="scientific">Cercopithifilaria johnstoni</name>
    <dbReference type="NCBI Taxonomy" id="2874296"/>
    <lineage>
        <taxon>Eukaryota</taxon>
        <taxon>Metazoa</taxon>
        <taxon>Ecdysozoa</taxon>
        <taxon>Nematoda</taxon>
        <taxon>Chromadorea</taxon>
        <taxon>Rhabditida</taxon>
        <taxon>Spirurina</taxon>
        <taxon>Spiruromorpha</taxon>
        <taxon>Filarioidea</taxon>
        <taxon>Onchocercidae</taxon>
        <taxon>Cercopithifilaria</taxon>
    </lineage>
</organism>
<proteinExistence type="predicted"/>
<accession>A0A8J2M4P7</accession>
<comment type="caution">
    <text evidence="1">The sequence shown here is derived from an EMBL/GenBank/DDBJ whole genome shotgun (WGS) entry which is preliminary data.</text>
</comment>
<sequence length="74" mass="8665">MYLFAQRSARDFVAGFYTNFCGNECVVEMIRDLPDSQMGRGPQTCHDHSQKNELNEVITHEFVNEAQREHSWEI</sequence>
<dbReference type="Proteomes" id="UP000746747">
    <property type="component" value="Unassembled WGS sequence"/>
</dbReference>
<keyword evidence="2" id="KW-1185">Reference proteome</keyword>
<protein>
    <submittedName>
        <fullName evidence="1">Uncharacterized protein</fullName>
    </submittedName>
</protein>
<dbReference type="EMBL" id="CAKAEH010001784">
    <property type="protein sequence ID" value="CAG9539405.1"/>
    <property type="molecule type" value="Genomic_DNA"/>
</dbReference>
<name>A0A8J2M4P7_9BILA</name>
<evidence type="ECO:0000313" key="2">
    <source>
        <dbReference type="Proteomes" id="UP000746747"/>
    </source>
</evidence>
<gene>
    <name evidence="1" type="ORF">CJOHNSTONI_LOCUS9007</name>
</gene>
<reference evidence="1" key="1">
    <citation type="submission" date="2021-09" db="EMBL/GenBank/DDBJ databases">
        <authorList>
            <consortium name="Pathogen Informatics"/>
        </authorList>
    </citation>
    <scope>NUCLEOTIDE SEQUENCE</scope>
</reference>
<evidence type="ECO:0000313" key="1">
    <source>
        <dbReference type="EMBL" id="CAG9539405.1"/>
    </source>
</evidence>
<dbReference type="AlphaFoldDB" id="A0A8J2M4P7"/>